<dbReference type="RefSeq" id="WP_095264519.1">
    <property type="nucleotide sequence ID" value="NZ_NPBY01000025.1"/>
</dbReference>
<dbReference type="OrthoDB" id="4986073at2"/>
<gene>
    <name evidence="1" type="ORF">CHH67_07325</name>
</gene>
<sequence>MIEHHQLPIHQIRIGIYGTSTIVDRIMKVMASFPVFAPVPVVVSEEQEAPELTDRMQGEMEAMLLADPLAQRKLATGEWLPLPVYPVPVNEAGFYRALFAAERQGKLTGGISVDTMPEGVVRQVMQALDLSNVQAAIYAGPEREPGTSAPGERIADFHQAWYDSGACSVALTGIESVARELSKRGIPHERVLPSDQDIQMSLEQAMLSAVSRRSREGQMVVGMIRIDDFAAQALKRNNEHEVQKLKLDIHRMMLDYVESLDGCLSHLGGDEYMFFTTRSVFRRETGGYKAIPLAKAVNKTYGISLSIGIGFGHSASSAGTNARIALSKSKEAGGNACFIIREDRTLIGPLAMAEPERDALSFTDASFIKRAEEAGMASAYLSKLLHQRARFGKYEYKVHELAHLLGITVRSAHRLLQLWSDHDLVEISGIEKVPRGRPRQIFKFSFLE</sequence>
<dbReference type="Proteomes" id="UP000215596">
    <property type="component" value="Unassembled WGS sequence"/>
</dbReference>
<reference evidence="1 2" key="1">
    <citation type="submission" date="2017-07" db="EMBL/GenBank/DDBJ databases">
        <title>Isolation and whole genome analysis of endospore-forming bacteria from heroin.</title>
        <authorList>
            <person name="Kalinowski J."/>
            <person name="Ahrens B."/>
            <person name="Al-Dilaimi A."/>
            <person name="Winkler A."/>
            <person name="Wibberg D."/>
            <person name="Schleenbecker U."/>
            <person name="Ruckert C."/>
            <person name="Wolfel R."/>
            <person name="Grass G."/>
        </authorList>
    </citation>
    <scope>NUCLEOTIDE SEQUENCE [LARGE SCALE GENOMIC DNA]</scope>
    <source>
        <strain evidence="1 2">7537-G1</strain>
    </source>
</reference>
<dbReference type="InterPro" id="IPR043128">
    <property type="entry name" value="Rev_trsase/Diguanyl_cyclase"/>
</dbReference>
<dbReference type="EMBL" id="NPBY01000025">
    <property type="protein sequence ID" value="PAD78150.1"/>
    <property type="molecule type" value="Genomic_DNA"/>
</dbReference>
<proteinExistence type="predicted"/>
<organism evidence="1 2">
    <name type="scientific">Paenibacillus campinasensis</name>
    <dbReference type="NCBI Taxonomy" id="66347"/>
    <lineage>
        <taxon>Bacteria</taxon>
        <taxon>Bacillati</taxon>
        <taxon>Bacillota</taxon>
        <taxon>Bacilli</taxon>
        <taxon>Bacillales</taxon>
        <taxon>Paenibacillaceae</taxon>
        <taxon>Paenibacillus</taxon>
    </lineage>
</organism>
<evidence type="ECO:0000313" key="2">
    <source>
        <dbReference type="Proteomes" id="UP000215596"/>
    </source>
</evidence>
<comment type="caution">
    <text evidence="1">The sequence shown here is derived from an EMBL/GenBank/DDBJ whole genome shotgun (WGS) entry which is preliminary data.</text>
</comment>
<evidence type="ECO:0008006" key="3">
    <source>
        <dbReference type="Google" id="ProtNLM"/>
    </source>
</evidence>
<dbReference type="AlphaFoldDB" id="A0A268EYE5"/>
<name>A0A268EYE5_9BACL</name>
<evidence type="ECO:0000313" key="1">
    <source>
        <dbReference type="EMBL" id="PAD78150.1"/>
    </source>
</evidence>
<dbReference type="Gene3D" id="3.30.70.270">
    <property type="match status" value="1"/>
</dbReference>
<protein>
    <recommendedName>
        <fullName evidence="3">GGDEF domain-containing protein</fullName>
    </recommendedName>
</protein>
<accession>A0A268EYE5</accession>